<dbReference type="EMBL" id="JAGQLM010000142">
    <property type="protein sequence ID" value="MCA9375304.1"/>
    <property type="molecule type" value="Genomic_DNA"/>
</dbReference>
<dbReference type="Gene3D" id="3.40.50.150">
    <property type="entry name" value="Vaccinia Virus protein VP39"/>
    <property type="match status" value="1"/>
</dbReference>
<organism evidence="1 2">
    <name type="scientific">Candidatus Dojkabacteria bacterium</name>
    <dbReference type="NCBI Taxonomy" id="2099670"/>
    <lineage>
        <taxon>Bacteria</taxon>
        <taxon>Candidatus Dojkabacteria</taxon>
    </lineage>
</organism>
<dbReference type="Pfam" id="PF01795">
    <property type="entry name" value="Methyltransf_5"/>
    <property type="match status" value="1"/>
</dbReference>
<sequence length="34" mass="3862">KAIDLTQKPIVPTLKEIEHNPRAHSAKLRAIMKI</sequence>
<dbReference type="GO" id="GO:0008168">
    <property type="term" value="F:methyltransferase activity"/>
    <property type="evidence" value="ECO:0007669"/>
    <property type="project" value="UniProtKB-KW"/>
</dbReference>
<dbReference type="InterPro" id="IPR002903">
    <property type="entry name" value="RsmH"/>
</dbReference>
<name>A0A955KVU4_9BACT</name>
<accession>A0A955KVU4</accession>
<dbReference type="AlphaFoldDB" id="A0A955KVU4"/>
<protein>
    <submittedName>
        <fullName evidence="1">16S rRNA (Cytosine(1402)-N(4))-methyltransferase</fullName>
        <ecNumber evidence="1">2.1.1.199</ecNumber>
    </submittedName>
</protein>
<keyword evidence="1" id="KW-0489">Methyltransferase</keyword>
<reference evidence="1" key="2">
    <citation type="journal article" date="2021" name="Microbiome">
        <title>Successional dynamics and alternative stable states in a saline activated sludge microbial community over 9 years.</title>
        <authorList>
            <person name="Wang Y."/>
            <person name="Ye J."/>
            <person name="Ju F."/>
            <person name="Liu L."/>
            <person name="Boyd J.A."/>
            <person name="Deng Y."/>
            <person name="Parks D.H."/>
            <person name="Jiang X."/>
            <person name="Yin X."/>
            <person name="Woodcroft B.J."/>
            <person name="Tyson G.W."/>
            <person name="Hugenholtz P."/>
            <person name="Polz M.F."/>
            <person name="Zhang T."/>
        </authorList>
    </citation>
    <scope>NUCLEOTIDE SEQUENCE</scope>
    <source>
        <strain evidence="1">HKST-UBA16</strain>
    </source>
</reference>
<dbReference type="EC" id="2.1.1.199" evidence="1"/>
<dbReference type="InterPro" id="IPR029063">
    <property type="entry name" value="SAM-dependent_MTases_sf"/>
</dbReference>
<gene>
    <name evidence="1" type="primary">mraW</name>
    <name evidence="1" type="ORF">KC622_03165</name>
</gene>
<feature type="non-terminal residue" evidence="1">
    <location>
        <position position="1"/>
    </location>
</feature>
<reference evidence="1" key="1">
    <citation type="submission" date="2020-04" db="EMBL/GenBank/DDBJ databases">
        <authorList>
            <person name="Zhang T."/>
        </authorList>
    </citation>
    <scope>NUCLEOTIDE SEQUENCE</scope>
    <source>
        <strain evidence="1">HKST-UBA16</strain>
    </source>
</reference>
<evidence type="ECO:0000313" key="1">
    <source>
        <dbReference type="EMBL" id="MCA9375304.1"/>
    </source>
</evidence>
<evidence type="ECO:0000313" key="2">
    <source>
        <dbReference type="Proteomes" id="UP000748332"/>
    </source>
</evidence>
<comment type="caution">
    <text evidence="1">The sequence shown here is derived from an EMBL/GenBank/DDBJ whole genome shotgun (WGS) entry which is preliminary data.</text>
</comment>
<keyword evidence="1" id="KW-0808">Transferase</keyword>
<dbReference type="GO" id="GO:0032259">
    <property type="term" value="P:methylation"/>
    <property type="evidence" value="ECO:0007669"/>
    <property type="project" value="UniProtKB-KW"/>
</dbReference>
<dbReference type="Proteomes" id="UP000748332">
    <property type="component" value="Unassembled WGS sequence"/>
</dbReference>
<proteinExistence type="predicted"/>